<name>A0A9P4QLV6_9PLEO</name>
<dbReference type="OrthoDB" id="2245989at2759"/>
<gene>
    <name evidence="1" type="ORF">EJ04DRAFT_395206</name>
</gene>
<accession>A0A9P4QLV6</accession>
<organism evidence="1 2">
    <name type="scientific">Polyplosphaeria fusca</name>
    <dbReference type="NCBI Taxonomy" id="682080"/>
    <lineage>
        <taxon>Eukaryota</taxon>
        <taxon>Fungi</taxon>
        <taxon>Dikarya</taxon>
        <taxon>Ascomycota</taxon>
        <taxon>Pezizomycotina</taxon>
        <taxon>Dothideomycetes</taxon>
        <taxon>Pleosporomycetidae</taxon>
        <taxon>Pleosporales</taxon>
        <taxon>Tetraplosphaeriaceae</taxon>
        <taxon>Polyplosphaeria</taxon>
    </lineage>
</organism>
<dbReference type="EMBL" id="ML996339">
    <property type="protein sequence ID" value="KAF2727324.1"/>
    <property type="molecule type" value="Genomic_DNA"/>
</dbReference>
<proteinExistence type="predicted"/>
<evidence type="ECO:0000313" key="1">
    <source>
        <dbReference type="EMBL" id="KAF2727324.1"/>
    </source>
</evidence>
<feature type="non-terminal residue" evidence="1">
    <location>
        <position position="183"/>
    </location>
</feature>
<keyword evidence="2" id="KW-1185">Reference proteome</keyword>
<dbReference type="AlphaFoldDB" id="A0A9P4QLV6"/>
<dbReference type="PANTHER" id="PTHR38116">
    <property type="entry name" value="CHROMOSOME 7, WHOLE GENOME SHOTGUN SEQUENCE"/>
    <property type="match status" value="1"/>
</dbReference>
<sequence length="183" mass="20446">RRPLLPPLLPSPSRSFPHPSTFPLSPDHHLITLIQYNALRGLMTNLVLVLSLSAIPTTCGASDLVPLLPRPASIPSTFAPTALQLRIPHPQWIDTIPCAQLRDNLISTLGQWDEDEICDDVCGGLYEGFDEVEARGLLCWGEPWRVESWEISRGFGGRWGWLLGGCAEMREATVRWRRGRGEE</sequence>
<dbReference type="Pfam" id="PF11905">
    <property type="entry name" value="DUF3425"/>
    <property type="match status" value="1"/>
</dbReference>
<protein>
    <submittedName>
        <fullName evidence="1">Uncharacterized protein</fullName>
    </submittedName>
</protein>
<dbReference type="Proteomes" id="UP000799444">
    <property type="component" value="Unassembled WGS sequence"/>
</dbReference>
<feature type="non-terminal residue" evidence="1">
    <location>
        <position position="1"/>
    </location>
</feature>
<dbReference type="InterPro" id="IPR021833">
    <property type="entry name" value="DUF3425"/>
</dbReference>
<comment type="caution">
    <text evidence="1">The sequence shown here is derived from an EMBL/GenBank/DDBJ whole genome shotgun (WGS) entry which is preliminary data.</text>
</comment>
<dbReference type="PANTHER" id="PTHR38116:SF1">
    <property type="entry name" value="BZIP DOMAIN-CONTAINING PROTEIN"/>
    <property type="match status" value="1"/>
</dbReference>
<reference evidence="1" key="1">
    <citation type="journal article" date="2020" name="Stud. Mycol.">
        <title>101 Dothideomycetes genomes: a test case for predicting lifestyles and emergence of pathogens.</title>
        <authorList>
            <person name="Haridas S."/>
            <person name="Albert R."/>
            <person name="Binder M."/>
            <person name="Bloem J."/>
            <person name="Labutti K."/>
            <person name="Salamov A."/>
            <person name="Andreopoulos B."/>
            <person name="Baker S."/>
            <person name="Barry K."/>
            <person name="Bills G."/>
            <person name="Bluhm B."/>
            <person name="Cannon C."/>
            <person name="Castanera R."/>
            <person name="Culley D."/>
            <person name="Daum C."/>
            <person name="Ezra D."/>
            <person name="Gonzalez J."/>
            <person name="Henrissat B."/>
            <person name="Kuo A."/>
            <person name="Liang C."/>
            <person name="Lipzen A."/>
            <person name="Lutzoni F."/>
            <person name="Magnuson J."/>
            <person name="Mondo S."/>
            <person name="Nolan M."/>
            <person name="Ohm R."/>
            <person name="Pangilinan J."/>
            <person name="Park H.-J."/>
            <person name="Ramirez L."/>
            <person name="Alfaro M."/>
            <person name="Sun H."/>
            <person name="Tritt A."/>
            <person name="Yoshinaga Y."/>
            <person name="Zwiers L.-H."/>
            <person name="Turgeon B."/>
            <person name="Goodwin S."/>
            <person name="Spatafora J."/>
            <person name="Crous P."/>
            <person name="Grigoriev I."/>
        </authorList>
    </citation>
    <scope>NUCLEOTIDE SEQUENCE</scope>
    <source>
        <strain evidence="1">CBS 125425</strain>
    </source>
</reference>
<evidence type="ECO:0000313" key="2">
    <source>
        <dbReference type="Proteomes" id="UP000799444"/>
    </source>
</evidence>